<dbReference type="AlphaFoldDB" id="A0AAW2NQ18"/>
<evidence type="ECO:0000313" key="1">
    <source>
        <dbReference type="EMBL" id="KAL0345562.1"/>
    </source>
</evidence>
<organism evidence="1">
    <name type="scientific">Sesamum radiatum</name>
    <name type="common">Black benniseed</name>
    <dbReference type="NCBI Taxonomy" id="300843"/>
    <lineage>
        <taxon>Eukaryota</taxon>
        <taxon>Viridiplantae</taxon>
        <taxon>Streptophyta</taxon>
        <taxon>Embryophyta</taxon>
        <taxon>Tracheophyta</taxon>
        <taxon>Spermatophyta</taxon>
        <taxon>Magnoliopsida</taxon>
        <taxon>eudicotyledons</taxon>
        <taxon>Gunneridae</taxon>
        <taxon>Pentapetalae</taxon>
        <taxon>asterids</taxon>
        <taxon>lamiids</taxon>
        <taxon>Lamiales</taxon>
        <taxon>Pedaliaceae</taxon>
        <taxon>Sesamum</taxon>
    </lineage>
</organism>
<comment type="caution">
    <text evidence="1">The sequence shown here is derived from an EMBL/GenBank/DDBJ whole genome shotgun (WGS) entry which is preliminary data.</text>
</comment>
<accession>A0AAW2NQ18</accession>
<dbReference type="EMBL" id="JACGWJ010000019">
    <property type="protein sequence ID" value="KAL0345562.1"/>
    <property type="molecule type" value="Genomic_DNA"/>
</dbReference>
<name>A0AAW2NQ18_SESRA</name>
<reference evidence="1" key="1">
    <citation type="submission" date="2020-06" db="EMBL/GenBank/DDBJ databases">
        <authorList>
            <person name="Li T."/>
            <person name="Hu X."/>
            <person name="Zhang T."/>
            <person name="Song X."/>
            <person name="Zhang H."/>
            <person name="Dai N."/>
            <person name="Sheng W."/>
            <person name="Hou X."/>
            <person name="Wei L."/>
        </authorList>
    </citation>
    <scope>NUCLEOTIDE SEQUENCE</scope>
    <source>
        <strain evidence="1">G02</strain>
        <tissue evidence="1">Leaf</tissue>
    </source>
</reference>
<sequence>MLVNNYEPSFDNFWSLYSFTTSKRSGDRGFFYLSALKDCRFLDTLKSNIGPWKEKFIFVRPPPNQEWLLRVDWSNDKPEPIIKGGGLEGDQINHLTAYWYKPTKILEEEVLCLAGLSPAPFRVRVLQVIHRVRPPYDAVMNAKIAVRLRTFWNAAPRVDAASTPSGAEGSTAPP</sequence>
<protein>
    <submittedName>
        <fullName evidence="1">Uncharacterized protein</fullName>
    </submittedName>
</protein>
<gene>
    <name evidence="1" type="ORF">Sradi_4387500</name>
</gene>
<proteinExistence type="predicted"/>
<reference evidence="1" key="2">
    <citation type="journal article" date="2024" name="Plant">
        <title>Genomic evolution and insights into agronomic trait innovations of Sesamum species.</title>
        <authorList>
            <person name="Miao H."/>
            <person name="Wang L."/>
            <person name="Qu L."/>
            <person name="Liu H."/>
            <person name="Sun Y."/>
            <person name="Le M."/>
            <person name="Wang Q."/>
            <person name="Wei S."/>
            <person name="Zheng Y."/>
            <person name="Lin W."/>
            <person name="Duan Y."/>
            <person name="Cao H."/>
            <person name="Xiong S."/>
            <person name="Wang X."/>
            <person name="Wei L."/>
            <person name="Li C."/>
            <person name="Ma Q."/>
            <person name="Ju M."/>
            <person name="Zhao R."/>
            <person name="Li G."/>
            <person name="Mu C."/>
            <person name="Tian Q."/>
            <person name="Mei H."/>
            <person name="Zhang T."/>
            <person name="Gao T."/>
            <person name="Zhang H."/>
        </authorList>
    </citation>
    <scope>NUCLEOTIDE SEQUENCE</scope>
    <source>
        <strain evidence="1">G02</strain>
    </source>
</reference>